<dbReference type="Proteomes" id="UP000674234">
    <property type="component" value="Unassembled WGS sequence"/>
</dbReference>
<feature type="chain" id="PRO_5037230094" evidence="1">
    <location>
        <begin position="25"/>
        <end position="287"/>
    </location>
</feature>
<keyword evidence="1" id="KW-0732">Signal</keyword>
<dbReference type="PROSITE" id="PS51704">
    <property type="entry name" value="GP_PDE"/>
    <property type="match status" value="1"/>
</dbReference>
<feature type="domain" description="GP-PDE" evidence="2">
    <location>
        <begin position="35"/>
        <end position="279"/>
    </location>
</feature>
<evidence type="ECO:0000313" key="3">
    <source>
        <dbReference type="EMBL" id="MBP2705531.1"/>
    </source>
</evidence>
<dbReference type="Pfam" id="PF03009">
    <property type="entry name" value="GDPD"/>
    <property type="match status" value="1"/>
</dbReference>
<dbReference type="GO" id="GO:0006629">
    <property type="term" value="P:lipid metabolic process"/>
    <property type="evidence" value="ECO:0007669"/>
    <property type="project" value="InterPro"/>
</dbReference>
<reference evidence="3" key="1">
    <citation type="submission" date="2021-02" db="EMBL/GenBank/DDBJ databases">
        <title>Draft genome sequence of Microbispora sp. RL4-1S isolated from rice leaves in Thailand.</title>
        <authorList>
            <person name="Muangham S."/>
            <person name="Duangmal K."/>
        </authorList>
    </citation>
    <scope>NUCLEOTIDE SEQUENCE</scope>
    <source>
        <strain evidence="3">RL4-1S</strain>
    </source>
</reference>
<dbReference type="InterPro" id="IPR017946">
    <property type="entry name" value="PLC-like_Pdiesterase_TIM-brl"/>
</dbReference>
<sequence>MLRPLVLTVSGALAAQIPALPAHAARPAAAESSQVVVVAHRGASAYAPENTIAAFEEARRLRADTFELDVQQTRDHQLVLMHDVTLARTTDVEKLFPRRAPWRVGDFTLAEIRRLDAGSWFAPRYKGERVPTLGETLTKLSGSGLDLLLEIKEPRRHPGIEGRIARELRAEPAWLRPGRLTVQSFDWDSARAFHRLLPNVPIGLLGAPSAGRLAGLSRFADEVNPPYASVTAQYVRRVHANHMRVLAWTVNDAATMRRLISAGVDGIITNRPDLLRGITLTARKRPA</sequence>
<gene>
    <name evidence="3" type="ORF">JOL79_17100</name>
</gene>
<feature type="signal peptide" evidence="1">
    <location>
        <begin position="1"/>
        <end position="24"/>
    </location>
</feature>
<organism evidence="3 4">
    <name type="scientific">Microbispora oryzae</name>
    <dbReference type="NCBI Taxonomy" id="2806554"/>
    <lineage>
        <taxon>Bacteria</taxon>
        <taxon>Bacillati</taxon>
        <taxon>Actinomycetota</taxon>
        <taxon>Actinomycetes</taxon>
        <taxon>Streptosporangiales</taxon>
        <taxon>Streptosporangiaceae</taxon>
        <taxon>Microbispora</taxon>
    </lineage>
</organism>
<dbReference type="RefSeq" id="WP_210156812.1">
    <property type="nucleotide sequence ID" value="NZ_JAFCNB010000008.1"/>
</dbReference>
<evidence type="ECO:0000259" key="2">
    <source>
        <dbReference type="PROSITE" id="PS51704"/>
    </source>
</evidence>
<dbReference type="InterPro" id="IPR030395">
    <property type="entry name" value="GP_PDE_dom"/>
</dbReference>
<keyword evidence="4" id="KW-1185">Reference proteome</keyword>
<dbReference type="EMBL" id="JAFCNB010000008">
    <property type="protein sequence ID" value="MBP2705531.1"/>
    <property type="molecule type" value="Genomic_DNA"/>
</dbReference>
<evidence type="ECO:0000256" key="1">
    <source>
        <dbReference type="SAM" id="SignalP"/>
    </source>
</evidence>
<comment type="caution">
    <text evidence="3">The sequence shown here is derived from an EMBL/GenBank/DDBJ whole genome shotgun (WGS) entry which is preliminary data.</text>
</comment>
<dbReference type="PANTHER" id="PTHR46211:SF1">
    <property type="entry name" value="GLYCEROPHOSPHODIESTER PHOSPHODIESTERASE, CYTOPLASMIC"/>
    <property type="match status" value="1"/>
</dbReference>
<dbReference type="AlphaFoldDB" id="A0A940WR27"/>
<dbReference type="GO" id="GO:0008081">
    <property type="term" value="F:phosphoric diester hydrolase activity"/>
    <property type="evidence" value="ECO:0007669"/>
    <property type="project" value="InterPro"/>
</dbReference>
<evidence type="ECO:0000313" key="4">
    <source>
        <dbReference type="Proteomes" id="UP000674234"/>
    </source>
</evidence>
<dbReference type="SUPFAM" id="SSF51695">
    <property type="entry name" value="PLC-like phosphodiesterases"/>
    <property type="match status" value="1"/>
</dbReference>
<accession>A0A940WR27</accession>
<name>A0A940WR27_9ACTN</name>
<dbReference type="PANTHER" id="PTHR46211">
    <property type="entry name" value="GLYCEROPHOSPHORYL DIESTER PHOSPHODIESTERASE"/>
    <property type="match status" value="1"/>
</dbReference>
<protein>
    <submittedName>
        <fullName evidence="3">Glycerophosphodiester phosphodiesterase</fullName>
    </submittedName>
</protein>
<proteinExistence type="predicted"/>
<dbReference type="Gene3D" id="3.20.20.190">
    <property type="entry name" value="Phosphatidylinositol (PI) phosphodiesterase"/>
    <property type="match status" value="1"/>
</dbReference>